<evidence type="ECO:0000313" key="2">
    <source>
        <dbReference type="Proteomes" id="UP000287401"/>
    </source>
</evidence>
<name>A0A430BJN7_SPHYA</name>
<reference evidence="1 2" key="1">
    <citation type="submission" date="2018-07" db="EMBL/GenBank/DDBJ databases">
        <title>Genomic and Epidemiologic Investigation of an Indolent Hospital Outbreak.</title>
        <authorList>
            <person name="Johnson R.C."/>
            <person name="Deming C."/>
            <person name="Conlan S."/>
            <person name="Zellmer C.J."/>
            <person name="Michelin A.V."/>
            <person name="Lee-Lin S."/>
            <person name="Thomas P.J."/>
            <person name="Park M."/>
            <person name="Weingarten R.A."/>
            <person name="Less J."/>
            <person name="Dekker J.P."/>
            <person name="Frank K.M."/>
            <person name="Musser K.A."/>
            <person name="Mcquiston J.R."/>
            <person name="Henderson D.K."/>
            <person name="Lau A.F."/>
            <person name="Palmore T.N."/>
            <person name="Segre J.A."/>
        </authorList>
    </citation>
    <scope>NUCLEOTIDE SEQUENCE [LARGE SCALE GENOMIC DNA]</scope>
    <source>
        <strain evidence="1 2">SK-NIH.Env6_1116</strain>
    </source>
</reference>
<protein>
    <submittedName>
        <fullName evidence="1">Uncharacterized protein</fullName>
    </submittedName>
</protein>
<dbReference type="AlphaFoldDB" id="A0A430BJN7"/>
<dbReference type="EMBL" id="QRAL01000037">
    <property type="protein sequence ID" value="RSU51183.1"/>
    <property type="molecule type" value="Genomic_DNA"/>
</dbReference>
<dbReference type="Proteomes" id="UP000287401">
    <property type="component" value="Unassembled WGS sequence"/>
</dbReference>
<accession>A0A430BJN7</accession>
<proteinExistence type="predicted"/>
<gene>
    <name evidence="1" type="ORF">DAH51_22040</name>
</gene>
<sequence length="61" mass="6299">MDRSCVQARVLTAAFVADCCKAASPLPTPFRHSRAGGNPSPDLASGPTLGRWIPACAGMTL</sequence>
<organism evidence="1 2">
    <name type="scientific">Sphingobium yanoikuyae</name>
    <name type="common">Sphingomonas yanoikuyae</name>
    <dbReference type="NCBI Taxonomy" id="13690"/>
    <lineage>
        <taxon>Bacteria</taxon>
        <taxon>Pseudomonadati</taxon>
        <taxon>Pseudomonadota</taxon>
        <taxon>Alphaproteobacteria</taxon>
        <taxon>Sphingomonadales</taxon>
        <taxon>Sphingomonadaceae</taxon>
        <taxon>Sphingobium</taxon>
    </lineage>
</organism>
<evidence type="ECO:0000313" key="1">
    <source>
        <dbReference type="EMBL" id="RSU51183.1"/>
    </source>
</evidence>
<comment type="caution">
    <text evidence="1">The sequence shown here is derived from an EMBL/GenBank/DDBJ whole genome shotgun (WGS) entry which is preliminary data.</text>
</comment>